<gene>
    <name evidence="3" type="ORF">METZ01_LOCUS61276</name>
</gene>
<dbReference type="EMBL" id="UINC01003686">
    <property type="protein sequence ID" value="SVA08422.1"/>
    <property type="molecule type" value="Genomic_DNA"/>
</dbReference>
<feature type="domain" description="NAD-dependent epimerase/dehydratase" evidence="2">
    <location>
        <begin position="169"/>
        <end position="283"/>
    </location>
</feature>
<dbReference type="InterPro" id="IPR001509">
    <property type="entry name" value="Epimerase_deHydtase"/>
</dbReference>
<dbReference type="PANTHER" id="PTHR43000">
    <property type="entry name" value="DTDP-D-GLUCOSE 4,6-DEHYDRATASE-RELATED"/>
    <property type="match status" value="1"/>
</dbReference>
<evidence type="ECO:0000256" key="1">
    <source>
        <dbReference type="ARBA" id="ARBA00007637"/>
    </source>
</evidence>
<comment type="similarity">
    <text evidence="1">Belongs to the NAD(P)-dependent epimerase/dehydratase family.</text>
</comment>
<proteinExistence type="inferred from homology"/>
<reference evidence="3" key="1">
    <citation type="submission" date="2018-05" db="EMBL/GenBank/DDBJ databases">
        <authorList>
            <person name="Lanie J.A."/>
            <person name="Ng W.-L."/>
            <person name="Kazmierczak K.M."/>
            <person name="Andrzejewski T.M."/>
            <person name="Davidsen T.M."/>
            <person name="Wayne K.J."/>
            <person name="Tettelin H."/>
            <person name="Glass J.I."/>
            <person name="Rusch D."/>
            <person name="Podicherti R."/>
            <person name="Tsui H.-C.T."/>
            <person name="Winkler M.E."/>
        </authorList>
    </citation>
    <scope>NUCLEOTIDE SEQUENCE</scope>
</reference>
<accession>A0A381SWP7</accession>
<evidence type="ECO:0000259" key="2">
    <source>
        <dbReference type="Pfam" id="PF01370"/>
    </source>
</evidence>
<dbReference type="AlphaFoldDB" id="A0A381SWP7"/>
<dbReference type="PRINTS" id="PR01713">
    <property type="entry name" value="NUCEPIMERASE"/>
</dbReference>
<name>A0A381SWP7_9ZZZZ</name>
<dbReference type="SUPFAM" id="SSF51735">
    <property type="entry name" value="NAD(P)-binding Rossmann-fold domains"/>
    <property type="match status" value="1"/>
</dbReference>
<evidence type="ECO:0000313" key="3">
    <source>
        <dbReference type="EMBL" id="SVA08422.1"/>
    </source>
</evidence>
<protein>
    <recommendedName>
        <fullName evidence="2">NAD-dependent epimerase/dehydratase domain-containing protein</fullName>
    </recommendedName>
</protein>
<dbReference type="InterPro" id="IPR036291">
    <property type="entry name" value="NAD(P)-bd_dom_sf"/>
</dbReference>
<organism evidence="3">
    <name type="scientific">marine metagenome</name>
    <dbReference type="NCBI Taxonomy" id="408172"/>
    <lineage>
        <taxon>unclassified sequences</taxon>
        <taxon>metagenomes</taxon>
        <taxon>ecological metagenomes</taxon>
    </lineage>
</organism>
<dbReference type="Gene3D" id="3.40.50.720">
    <property type="entry name" value="NAD(P)-binding Rossmann-like Domain"/>
    <property type="match status" value="1"/>
</dbReference>
<sequence length="373" mass="41112">MNKKILVTGGAGFIGSHTVDALIERGDTVRVFDNLNSQVHGISAEKPLYLHKDAEFVRGDMRERDSLRKAIEGIDIIIHDAAEVGVGQSMYSIDQYISTNVGGTGVLWDILVNVSNNVEKVLVASSMSNYGEGRYVCRAHGKISPKPRPVEQMQAEQWEMLCPTCGQPATPIPTDEDKEMHCTSVYAQSKKDQEVYSLMIGEAYKIPTVACRYFNCYGPRQSLNNPYTGAAAIFSSAIKNGKAPLIYEDGHQQRDFIHVKDLVRAKLMLLDSSESNYQVFNIGRGKPGSILEVAKALIEIFGKSLTPDVIGKFRNGDIRHCYADTSKISALGFEPELSLKEGLTDLVAWGDQQTAVSRIEDAHQELVVRGLVV</sequence>
<dbReference type="Pfam" id="PF01370">
    <property type="entry name" value="Epimerase"/>
    <property type="match status" value="2"/>
</dbReference>
<feature type="domain" description="NAD-dependent epimerase/dehydratase" evidence="2">
    <location>
        <begin position="5"/>
        <end position="134"/>
    </location>
</feature>